<sequence>MPPEQRSTQLLHKTPVAIGIAVVALLVLAATVFYMNKKSTAPVEYQAPNAPVVGEPSPTQKDQSLGGALYEKASNPLENKLPEQSPVANPLDDAYKNPF</sequence>
<dbReference type="STRING" id="1798661.A3D65_05820"/>
<keyword evidence="2" id="KW-1133">Transmembrane helix</keyword>
<keyword evidence="2" id="KW-0812">Transmembrane</keyword>
<feature type="transmembrane region" description="Helical" evidence="2">
    <location>
        <begin position="16"/>
        <end position="35"/>
    </location>
</feature>
<comment type="caution">
    <text evidence="3">The sequence shown here is derived from an EMBL/GenBank/DDBJ whole genome shotgun (WGS) entry which is preliminary data.</text>
</comment>
<dbReference type="AlphaFoldDB" id="A0A1G2DAD6"/>
<proteinExistence type="predicted"/>
<evidence type="ECO:0000313" key="4">
    <source>
        <dbReference type="Proteomes" id="UP000177996"/>
    </source>
</evidence>
<feature type="region of interest" description="Disordered" evidence="1">
    <location>
        <begin position="45"/>
        <end position="99"/>
    </location>
</feature>
<keyword evidence="2" id="KW-0472">Membrane</keyword>
<name>A0A1G2DAD6_9BACT</name>
<evidence type="ECO:0000256" key="1">
    <source>
        <dbReference type="SAM" id="MobiDB-lite"/>
    </source>
</evidence>
<dbReference type="Proteomes" id="UP000177996">
    <property type="component" value="Unassembled WGS sequence"/>
</dbReference>
<organism evidence="3 4">
    <name type="scientific">Candidatus Lloydbacteria bacterium RIFCSPHIGHO2_02_FULL_50_13</name>
    <dbReference type="NCBI Taxonomy" id="1798661"/>
    <lineage>
        <taxon>Bacteria</taxon>
        <taxon>Candidatus Lloydiibacteriota</taxon>
    </lineage>
</organism>
<gene>
    <name evidence="3" type="ORF">A3D65_05820</name>
</gene>
<dbReference type="EMBL" id="MHLL01000006">
    <property type="protein sequence ID" value="OGZ10576.1"/>
    <property type="molecule type" value="Genomic_DNA"/>
</dbReference>
<evidence type="ECO:0000313" key="3">
    <source>
        <dbReference type="EMBL" id="OGZ10576.1"/>
    </source>
</evidence>
<accession>A0A1G2DAD6</accession>
<protein>
    <submittedName>
        <fullName evidence="3">Uncharacterized protein</fullName>
    </submittedName>
</protein>
<reference evidence="3 4" key="1">
    <citation type="journal article" date="2016" name="Nat. Commun.">
        <title>Thousands of microbial genomes shed light on interconnected biogeochemical processes in an aquifer system.</title>
        <authorList>
            <person name="Anantharaman K."/>
            <person name="Brown C.T."/>
            <person name="Hug L.A."/>
            <person name="Sharon I."/>
            <person name="Castelle C.J."/>
            <person name="Probst A.J."/>
            <person name="Thomas B.C."/>
            <person name="Singh A."/>
            <person name="Wilkins M.J."/>
            <person name="Karaoz U."/>
            <person name="Brodie E.L."/>
            <person name="Williams K.H."/>
            <person name="Hubbard S.S."/>
            <person name="Banfield J.F."/>
        </authorList>
    </citation>
    <scope>NUCLEOTIDE SEQUENCE [LARGE SCALE GENOMIC DNA]</scope>
</reference>
<evidence type="ECO:0000256" key="2">
    <source>
        <dbReference type="SAM" id="Phobius"/>
    </source>
</evidence>